<evidence type="ECO:0000256" key="1">
    <source>
        <dbReference type="ARBA" id="ARBA00008857"/>
    </source>
</evidence>
<evidence type="ECO:0000256" key="2">
    <source>
        <dbReference type="ARBA" id="ARBA00022908"/>
    </source>
</evidence>
<organism evidence="8 9">
    <name type="scientific">Peribacillus butanolivorans</name>
    <dbReference type="NCBI Taxonomy" id="421767"/>
    <lineage>
        <taxon>Bacteria</taxon>
        <taxon>Bacillati</taxon>
        <taxon>Bacillota</taxon>
        <taxon>Bacilli</taxon>
        <taxon>Bacillales</taxon>
        <taxon>Bacillaceae</taxon>
        <taxon>Peribacillus</taxon>
    </lineage>
</organism>
<evidence type="ECO:0000256" key="4">
    <source>
        <dbReference type="ARBA" id="ARBA00023172"/>
    </source>
</evidence>
<dbReference type="SUPFAM" id="SSF56349">
    <property type="entry name" value="DNA breaking-rejoining enzymes"/>
    <property type="match status" value="1"/>
</dbReference>
<reference evidence="8 9" key="1">
    <citation type="submission" date="2018-07" db="EMBL/GenBank/DDBJ databases">
        <title>The molecular basis for the intramolecular migration of carboxyl group in the catabolism of para-hydroxybenzoate via gentisate.</title>
        <authorList>
            <person name="Zhao H."/>
            <person name="Xu Y."/>
            <person name="Lin S."/>
            <person name="Spain J.C."/>
            <person name="Zhou N.-Y."/>
        </authorList>
    </citation>
    <scope>NUCLEOTIDE SEQUENCE [LARGE SCALE GENOMIC DNA]</scope>
    <source>
        <strain evidence="8 9">PHB-7a</strain>
    </source>
</reference>
<evidence type="ECO:0000259" key="6">
    <source>
        <dbReference type="PROSITE" id="PS51898"/>
    </source>
</evidence>
<dbReference type="RefSeq" id="WP_116821797.1">
    <property type="nucleotide sequence ID" value="NZ_CP030926.1"/>
</dbReference>
<dbReference type="InterPro" id="IPR002104">
    <property type="entry name" value="Integrase_catalytic"/>
</dbReference>
<feature type="domain" description="Core-binding (CB)" evidence="7">
    <location>
        <begin position="78"/>
        <end position="165"/>
    </location>
</feature>
<dbReference type="PANTHER" id="PTHR30349:SF64">
    <property type="entry name" value="PROPHAGE INTEGRASE INTD-RELATED"/>
    <property type="match status" value="1"/>
</dbReference>
<keyword evidence="4" id="KW-0233">DNA recombination</keyword>
<dbReference type="Gene3D" id="1.10.150.130">
    <property type="match status" value="1"/>
</dbReference>
<evidence type="ECO:0000313" key="9">
    <source>
        <dbReference type="Proteomes" id="UP000260457"/>
    </source>
</evidence>
<gene>
    <name evidence="8" type="ORF">DTO10_21040</name>
</gene>
<evidence type="ECO:0000259" key="7">
    <source>
        <dbReference type="PROSITE" id="PS51900"/>
    </source>
</evidence>
<dbReference type="InterPro" id="IPR011010">
    <property type="entry name" value="DNA_brk_join_enz"/>
</dbReference>
<dbReference type="InterPro" id="IPR044068">
    <property type="entry name" value="CB"/>
</dbReference>
<dbReference type="PROSITE" id="PS51898">
    <property type="entry name" value="TYR_RECOMBINASE"/>
    <property type="match status" value="1"/>
</dbReference>
<keyword evidence="9" id="KW-1185">Reference proteome</keyword>
<dbReference type="InterPro" id="IPR013762">
    <property type="entry name" value="Integrase-like_cat_sf"/>
</dbReference>
<dbReference type="Gene3D" id="1.10.443.10">
    <property type="entry name" value="Intergrase catalytic core"/>
    <property type="match status" value="1"/>
</dbReference>
<evidence type="ECO:0000256" key="3">
    <source>
        <dbReference type="ARBA" id="ARBA00023125"/>
    </source>
</evidence>
<dbReference type="InterPro" id="IPR010998">
    <property type="entry name" value="Integrase_recombinase_N"/>
</dbReference>
<evidence type="ECO:0000313" key="8">
    <source>
        <dbReference type="EMBL" id="AXN40624.1"/>
    </source>
</evidence>
<dbReference type="EMBL" id="CP030926">
    <property type="protein sequence ID" value="AXN40624.1"/>
    <property type="molecule type" value="Genomic_DNA"/>
</dbReference>
<evidence type="ECO:0000256" key="5">
    <source>
        <dbReference type="PROSITE-ProRule" id="PRU01248"/>
    </source>
</evidence>
<dbReference type="CDD" id="cd01189">
    <property type="entry name" value="INT_ICEBs1_C_like"/>
    <property type="match status" value="1"/>
</dbReference>
<dbReference type="InterPro" id="IPR028259">
    <property type="entry name" value="AP2-like_int_N"/>
</dbReference>
<feature type="domain" description="Tyr recombinase" evidence="6">
    <location>
        <begin position="186"/>
        <end position="386"/>
    </location>
</feature>
<sequence length="399" mass="46630">MPTNKTNEGCESYWLTSEKYRRKIKKGYTWSFTIELGRDSSTGKRKQITRRGFKSKKEAELAAHQMTIDVDNETFVNEEKNILFINFITDHLHIIAEPSVKASTFRGYKSAVEKRLIPKFGHMKIKDLSGKMISTYYNELLKEGLTEEFIQYIHAILKNASKTAIDWKYIKNDFMNNVKAPRRQKKNVETWSIEECNTFLNRMRDQKDHIFILYYLAIYTGMRRGELLRIKWKDIDFNKKRIFVQHSLYYISSQGLVLQTPKTHSGKRNISITNEMIGELQSYKVKKQKQLLKVGLKLIEDHFVVSAFGGEPVNPNTIHKQFLYDIKLAEIKRIRFHDLRHTHATIMLEIGENSKMVSERLGHSNVSITLDKYSHVTQNIQDSSAENFSKALGKKSMDQ</sequence>
<name>A0ABN5N5S2_9BACI</name>
<proteinExistence type="inferred from homology"/>
<dbReference type="InterPro" id="IPR050090">
    <property type="entry name" value="Tyrosine_recombinase_XerCD"/>
</dbReference>
<dbReference type="Pfam" id="PF00589">
    <property type="entry name" value="Phage_integrase"/>
    <property type="match status" value="1"/>
</dbReference>
<keyword evidence="3 5" id="KW-0238">DNA-binding</keyword>
<protein>
    <submittedName>
        <fullName evidence="8">Site-specific integrase</fullName>
    </submittedName>
</protein>
<keyword evidence="2" id="KW-0229">DNA integration</keyword>
<dbReference type="Pfam" id="PF14659">
    <property type="entry name" value="Phage_int_SAM_3"/>
    <property type="match status" value="1"/>
</dbReference>
<accession>A0ABN5N5S2</accession>
<dbReference type="PANTHER" id="PTHR30349">
    <property type="entry name" value="PHAGE INTEGRASE-RELATED"/>
    <property type="match status" value="1"/>
</dbReference>
<dbReference type="Proteomes" id="UP000260457">
    <property type="component" value="Chromosome"/>
</dbReference>
<comment type="similarity">
    <text evidence="1">Belongs to the 'phage' integrase family.</text>
</comment>
<dbReference type="Pfam" id="PF14657">
    <property type="entry name" value="Arm-DNA-bind_4"/>
    <property type="match status" value="1"/>
</dbReference>
<dbReference type="PROSITE" id="PS51900">
    <property type="entry name" value="CB"/>
    <property type="match status" value="1"/>
</dbReference>
<dbReference type="InterPro" id="IPR004107">
    <property type="entry name" value="Integrase_SAM-like_N"/>
</dbReference>